<evidence type="ECO:0000313" key="2">
    <source>
        <dbReference type="EMBL" id="GHO83015.1"/>
    </source>
</evidence>
<feature type="region of interest" description="Disordered" evidence="1">
    <location>
        <begin position="274"/>
        <end position="295"/>
    </location>
</feature>
<proteinExistence type="predicted"/>
<reference evidence="2 3" key="1">
    <citation type="journal article" date="2021" name="Int. J. Syst. Evol. Microbiol.">
        <title>Reticulibacter mediterranei gen. nov., sp. nov., within the new family Reticulibacteraceae fam. nov., and Ktedonospora formicarum gen. nov., sp. nov., Ktedonobacter robiniae sp. nov., Dictyobacter formicarum sp. nov. and Dictyobacter arantiisoli sp. nov., belonging to the class Ktedonobacteria.</title>
        <authorList>
            <person name="Yabe S."/>
            <person name="Zheng Y."/>
            <person name="Wang C.M."/>
            <person name="Sakai Y."/>
            <person name="Abe K."/>
            <person name="Yokota A."/>
            <person name="Donadio S."/>
            <person name="Cavaletti L."/>
            <person name="Monciardini P."/>
        </authorList>
    </citation>
    <scope>NUCLEOTIDE SEQUENCE [LARGE SCALE GENOMIC DNA]</scope>
    <source>
        <strain evidence="2 3">SOSP1-9</strain>
    </source>
</reference>
<feature type="region of interest" description="Disordered" evidence="1">
    <location>
        <begin position="336"/>
        <end position="369"/>
    </location>
</feature>
<feature type="compositionally biased region" description="Polar residues" evidence="1">
    <location>
        <begin position="339"/>
        <end position="369"/>
    </location>
</feature>
<gene>
    <name evidence="2" type="ORF">KSZ_10210</name>
</gene>
<organism evidence="2 3">
    <name type="scientific">Dictyobacter formicarum</name>
    <dbReference type="NCBI Taxonomy" id="2778368"/>
    <lineage>
        <taxon>Bacteria</taxon>
        <taxon>Bacillati</taxon>
        <taxon>Chloroflexota</taxon>
        <taxon>Ktedonobacteria</taxon>
        <taxon>Ktedonobacterales</taxon>
        <taxon>Dictyobacteraceae</taxon>
        <taxon>Dictyobacter</taxon>
    </lineage>
</organism>
<keyword evidence="3" id="KW-1185">Reference proteome</keyword>
<dbReference type="Proteomes" id="UP000635565">
    <property type="component" value="Unassembled WGS sequence"/>
</dbReference>
<name>A0ABQ3VA50_9CHLR</name>
<evidence type="ECO:0000256" key="1">
    <source>
        <dbReference type="SAM" id="MobiDB-lite"/>
    </source>
</evidence>
<sequence length="369" mass="41541">MSSSVLNSQLGLVHVETLTPCYAVSILREQHNLAYNQMGSVVAGCLCSVSGGMQYKVQRIPYVYVDAEKGMVPSMAFTQDELQSLNTILEQKLLTQRRDLELIFDQRLQALRRDLEQRLATVKSDLLHTMSLRLNDQHARTREVLLQKFEAQHAHLIESVEQSLEAQQQQQQQRLEASIERSLAAQLLAIEQIIHQRLPSPIQSAEFFSEYTVEGQPQFDAIEVQTEIPWEELATLVDHALEERMFALQEAVLTALKDLEQVLLKQLQAMHASSSPDSASLSPDTSAGAQASQDSTKNIERLEHLIEAMQVAMTANSSLISNRLYHHQQLPLERAHPAQHTTAQQSSTWQGLDYQHAQSSVTEPSDTDE</sequence>
<evidence type="ECO:0000313" key="3">
    <source>
        <dbReference type="Proteomes" id="UP000635565"/>
    </source>
</evidence>
<feature type="compositionally biased region" description="Low complexity" evidence="1">
    <location>
        <begin position="274"/>
        <end position="287"/>
    </location>
</feature>
<dbReference type="EMBL" id="BNJJ01000002">
    <property type="protein sequence ID" value="GHO83015.1"/>
    <property type="molecule type" value="Genomic_DNA"/>
</dbReference>
<comment type="caution">
    <text evidence="2">The sequence shown here is derived from an EMBL/GenBank/DDBJ whole genome shotgun (WGS) entry which is preliminary data.</text>
</comment>
<protein>
    <submittedName>
        <fullName evidence="2">Uncharacterized protein</fullName>
    </submittedName>
</protein>
<accession>A0ABQ3VA50</accession>